<name>A0A3D8GPD2_9BACI</name>
<dbReference type="Pfam" id="PF07307">
    <property type="entry name" value="HEPPP_synt_1"/>
    <property type="match status" value="1"/>
</dbReference>
<comment type="caution">
    <text evidence="1">The sequence shown here is derived from an EMBL/GenBank/DDBJ whole genome shotgun (WGS) entry which is preliminary data.</text>
</comment>
<dbReference type="OrthoDB" id="2417886at2"/>
<proteinExistence type="predicted"/>
<protein>
    <submittedName>
        <fullName evidence="1">Heptaprenyl diphosphate synthase</fullName>
    </submittedName>
</protein>
<gene>
    <name evidence="1" type="ORF">DRW41_12455</name>
</gene>
<dbReference type="GO" id="GO:0009234">
    <property type="term" value="P:menaquinone biosynthetic process"/>
    <property type="evidence" value="ECO:0007669"/>
    <property type="project" value="InterPro"/>
</dbReference>
<organism evidence="1 2">
    <name type="scientific">Neobacillus piezotolerans</name>
    <dbReference type="NCBI Taxonomy" id="2259171"/>
    <lineage>
        <taxon>Bacteria</taxon>
        <taxon>Bacillati</taxon>
        <taxon>Bacillota</taxon>
        <taxon>Bacilli</taxon>
        <taxon>Bacillales</taxon>
        <taxon>Bacillaceae</taxon>
        <taxon>Neobacillus</taxon>
    </lineage>
</organism>
<dbReference type="Gene3D" id="1.20.120.1450">
    <property type="match status" value="1"/>
</dbReference>
<keyword evidence="2" id="KW-1185">Reference proteome</keyword>
<accession>A0A3D8GPD2</accession>
<dbReference type="Proteomes" id="UP000257144">
    <property type="component" value="Unassembled WGS sequence"/>
</dbReference>
<reference evidence="1 2" key="1">
    <citation type="submission" date="2018-07" db="EMBL/GenBank/DDBJ databases">
        <title>Bacillus sp. YLB-04 draft genome sequence.</title>
        <authorList>
            <person name="Yu L."/>
            <person name="Tang X."/>
        </authorList>
    </citation>
    <scope>NUCLEOTIDE SEQUENCE [LARGE SCALE GENOMIC DNA]</scope>
    <source>
        <strain evidence="1 2">YLB-04</strain>
    </source>
</reference>
<dbReference type="InterPro" id="IPR009920">
    <property type="entry name" value="HEPPP_synth_su1"/>
</dbReference>
<sequence length="264" mass="30015">MQDMNSKIAEIKGIIEKKVLHPYLLKYIQVPIIDDDKLMLLVSAMEGLDLTDRERENYALTAMLVQIALDIHEHVSNTQSLAGTKVRQLTVLAGDYYSGLYYKHLAESDDILMIRSLSKAIKRVNEHKTLFYQKEFNTVGMLFESIKNIEASILAKFSGFFGKDAWIPFMESLLLLKRLLKERNDYLRDGISPFFEALGAIVETSLAPGGKQNSDTLVDFLDHELVSLRLELKARMDALENINTSVRGRVEELLGEIKIFVEEG</sequence>
<evidence type="ECO:0000313" key="1">
    <source>
        <dbReference type="EMBL" id="RDU36344.1"/>
    </source>
</evidence>
<dbReference type="AlphaFoldDB" id="A0A3D8GPD2"/>
<evidence type="ECO:0000313" key="2">
    <source>
        <dbReference type="Proteomes" id="UP000257144"/>
    </source>
</evidence>
<dbReference type="EMBL" id="QNQT01000005">
    <property type="protein sequence ID" value="RDU36344.1"/>
    <property type="molecule type" value="Genomic_DNA"/>
</dbReference>